<protein>
    <submittedName>
        <fullName evidence="1">Uncharacterized protein</fullName>
    </submittedName>
</protein>
<dbReference type="SUPFAM" id="SSF53474">
    <property type="entry name" value="alpha/beta-Hydrolases"/>
    <property type="match status" value="1"/>
</dbReference>
<reference evidence="1 2" key="1">
    <citation type="submission" date="2020-10" db="EMBL/GenBank/DDBJ databases">
        <title>The Coptis chinensis genome and diversification of protoberbering-type alkaloids.</title>
        <authorList>
            <person name="Wang B."/>
            <person name="Shu S."/>
            <person name="Song C."/>
            <person name="Liu Y."/>
        </authorList>
    </citation>
    <scope>NUCLEOTIDE SEQUENCE [LARGE SCALE GENOMIC DNA]</scope>
    <source>
        <strain evidence="1">HL-2020</strain>
        <tissue evidence="1">Leaf</tissue>
    </source>
</reference>
<evidence type="ECO:0000313" key="1">
    <source>
        <dbReference type="EMBL" id="KAF9611641.1"/>
    </source>
</evidence>
<name>A0A835I5I1_9MAGN</name>
<gene>
    <name evidence="1" type="ORF">IFM89_034112</name>
</gene>
<comment type="caution">
    <text evidence="1">The sequence shown here is derived from an EMBL/GenBank/DDBJ whole genome shotgun (WGS) entry which is preliminary data.</text>
</comment>
<dbReference type="EMBL" id="JADFTS010000004">
    <property type="protein sequence ID" value="KAF9611641.1"/>
    <property type="molecule type" value="Genomic_DNA"/>
</dbReference>
<dbReference type="PANTHER" id="PTHR47832:SF1">
    <property type="entry name" value="DNA PHOTOLYASE"/>
    <property type="match status" value="1"/>
</dbReference>
<dbReference type="AlphaFoldDB" id="A0A835I5I1"/>
<dbReference type="Gene3D" id="3.40.50.1820">
    <property type="entry name" value="alpha/beta hydrolase"/>
    <property type="match status" value="1"/>
</dbReference>
<sequence>MTLQNRERADDWLISEMLRASKSQDPGVLMVLESVFSFDLSIPVNYLFESFGGKVLIIQGMKDPLLNFESKLSELGECCIGIEIRELDAGHCPHDERPEEVNSFICEWIVNMERSLLPC</sequence>
<evidence type="ECO:0000313" key="2">
    <source>
        <dbReference type="Proteomes" id="UP000631114"/>
    </source>
</evidence>
<dbReference type="OrthoDB" id="408373at2759"/>
<dbReference type="PANTHER" id="PTHR47832">
    <property type="entry name" value="DNA PHOTOLYASE"/>
    <property type="match status" value="1"/>
</dbReference>
<proteinExistence type="predicted"/>
<keyword evidence="2" id="KW-1185">Reference proteome</keyword>
<dbReference type="InterPro" id="IPR029058">
    <property type="entry name" value="AB_hydrolase_fold"/>
</dbReference>
<organism evidence="1 2">
    <name type="scientific">Coptis chinensis</name>
    <dbReference type="NCBI Taxonomy" id="261450"/>
    <lineage>
        <taxon>Eukaryota</taxon>
        <taxon>Viridiplantae</taxon>
        <taxon>Streptophyta</taxon>
        <taxon>Embryophyta</taxon>
        <taxon>Tracheophyta</taxon>
        <taxon>Spermatophyta</taxon>
        <taxon>Magnoliopsida</taxon>
        <taxon>Ranunculales</taxon>
        <taxon>Ranunculaceae</taxon>
        <taxon>Coptidoideae</taxon>
        <taxon>Coptis</taxon>
    </lineage>
</organism>
<dbReference type="Proteomes" id="UP000631114">
    <property type="component" value="Unassembled WGS sequence"/>
</dbReference>
<accession>A0A835I5I1</accession>